<gene>
    <name evidence="1" type="ORF">ANAPC1_00082</name>
    <name evidence="2" type="ORF">ANAPC1_00806</name>
    <name evidence="3" type="ORF">ANAPC1_01022</name>
</gene>
<reference evidence="4" key="1">
    <citation type="submission" date="2016-03" db="EMBL/GenBank/DDBJ databases">
        <authorList>
            <person name="Loux Valentin"/>
        </authorList>
    </citation>
    <scope>NUCLEOTIDE SEQUENCE [LARGE SCALE GENOMIC DNA]</scope>
    <source>
        <strain evidence="4">C1</strain>
    </source>
</reference>
<dbReference type="EMBL" id="FLLR01000051">
    <property type="protein sequence ID" value="SBO14661.1"/>
    <property type="molecule type" value="Genomic_DNA"/>
</dbReference>
<dbReference type="EMBL" id="FLLR01000002">
    <property type="protein sequence ID" value="SBO13748.1"/>
    <property type="molecule type" value="Genomic_DNA"/>
</dbReference>
<protein>
    <submittedName>
        <fullName evidence="1">Uncharacterized protein</fullName>
    </submittedName>
</protein>
<name>A0AA45URW8_ANAPH</name>
<sequence>MRIVMHMGRYLSYNAVSIHHAHKVLCENADSHAYGTILKL</sequence>
<proteinExistence type="predicted"/>
<comment type="caution">
    <text evidence="1">The sequence shown here is derived from an EMBL/GenBank/DDBJ whole genome shotgun (WGS) entry which is preliminary data.</text>
</comment>
<evidence type="ECO:0000313" key="3">
    <source>
        <dbReference type="EMBL" id="SBO14661.1"/>
    </source>
</evidence>
<evidence type="ECO:0000313" key="4">
    <source>
        <dbReference type="Proteomes" id="UP000078419"/>
    </source>
</evidence>
<evidence type="ECO:0000313" key="2">
    <source>
        <dbReference type="EMBL" id="SBO14451.1"/>
    </source>
</evidence>
<organism evidence="1 4">
    <name type="scientific">Anaplasma phagocytophilum</name>
    <name type="common">Ehrlichia phagocytophila</name>
    <dbReference type="NCBI Taxonomy" id="948"/>
    <lineage>
        <taxon>Bacteria</taxon>
        <taxon>Pseudomonadati</taxon>
        <taxon>Pseudomonadota</taxon>
        <taxon>Alphaproteobacteria</taxon>
        <taxon>Rickettsiales</taxon>
        <taxon>Anaplasmataceae</taxon>
        <taxon>Anaplasma</taxon>
        <taxon>phagocytophilum group</taxon>
    </lineage>
</organism>
<evidence type="ECO:0000313" key="1">
    <source>
        <dbReference type="EMBL" id="SBO13748.1"/>
    </source>
</evidence>
<reference evidence="1" key="2">
    <citation type="submission" date="2016-03" db="EMBL/GenBank/DDBJ databases">
        <authorList>
            <person name="Loux V."/>
        </authorList>
    </citation>
    <scope>NUCLEOTIDE SEQUENCE</scope>
    <source>
        <strain evidence="1">C1</strain>
    </source>
</reference>
<dbReference type="AlphaFoldDB" id="A0AA45URW8"/>
<accession>A0AA45URW8</accession>
<dbReference type="Proteomes" id="UP000078419">
    <property type="component" value="Unassembled WGS sequence"/>
</dbReference>
<dbReference type="EMBL" id="FLLR01000031">
    <property type="protein sequence ID" value="SBO14451.1"/>
    <property type="molecule type" value="Genomic_DNA"/>
</dbReference>